<dbReference type="Gene3D" id="1.10.246.120">
    <property type="match status" value="1"/>
</dbReference>
<dbReference type="InterPro" id="IPR045046">
    <property type="entry name" value="Vps9-like"/>
</dbReference>
<feature type="region of interest" description="Disordered" evidence="1">
    <location>
        <begin position="895"/>
        <end position="972"/>
    </location>
</feature>
<dbReference type="SUPFAM" id="SSF46934">
    <property type="entry name" value="UBA-like"/>
    <property type="match status" value="1"/>
</dbReference>
<dbReference type="InterPro" id="IPR037191">
    <property type="entry name" value="VPS9_dom_sf"/>
</dbReference>
<dbReference type="EMBL" id="KZ678143">
    <property type="protein sequence ID" value="PSN61684.1"/>
    <property type="molecule type" value="Genomic_DNA"/>
</dbReference>
<dbReference type="GO" id="GO:0016192">
    <property type="term" value="P:vesicle-mediated transport"/>
    <property type="evidence" value="ECO:0007669"/>
    <property type="project" value="InterPro"/>
</dbReference>
<feature type="domain" description="VPS9" evidence="2">
    <location>
        <begin position="634"/>
        <end position="773"/>
    </location>
</feature>
<sequence length="1025" mass="111927">MRARATLLSAAAVDSARSDWNMICFAIPAQYRASGLVFEGLFNESCTAQREDGGDESGRKSGLRRVCRYGYVTCANAIGPTVPQQLLGDGIRGDAAMAAEREEDAAHPGAQEGSGDDSLGSDDSAPKRRSGLGTYVRTSKRWHKTTQPGLTLGPPSPAVYLLELLTTVHGSFLTSNPPVSLETAAGQRHMSPPNQSPHLDEAPDAPREPQLENGLDKPAAPVNATEEQPVEDASQKTEVAQQTGEGGDAGQPAKVKDSAGQPPDTAEEKENKAEDLGNGKEAQNEAPAATAAADVATEKGQEVLPATADPVDEITTQTERANLSSTPPPEPTPKAAGKAPVRSPSPPPPPPKDVKYLSSSNVPSRTTSPVSQGKSSGRNSEDAEAAAYSAKYESGEEAEDSRSEIQSIMEQFEHGHGGAGAQEIMSPRLELAAPLLDSAIAHPPRRSSLAPIDKPLPTPTDGPATETLQSPPPRTSSLYRVGTNTSLNEPMSPNAHAPQYKPVQPIPEPEQELPFDFHRFLEQLRHRTADPVAKFLRSFLLEFGKKQWMVHEQVKIIGDFLEFISKKMAQCEIWRTVSDQEFDNAREGMEKLVMNRLYNQTFSPAIPPPEAVPKGRRRQDGPGPGRRGQHQEDVERDEVLAQKVRIYKWVREDHLDIKPVGEKGRKFLNLAQQELLKIKSYRAPRDKVICILNCCKVIFGYLRTSKSDQSADAFVPLLIYTVLQANPEHLVSNVQYILRFRNQEKLGGEAGYYISSLMGAIQFIEGLDRTSLTVSDEEFEKNVEAAVSAIAERHEEPESSAAEASGTQLRAHPPMTPGHRRMPSPHLHLSEKSTLSRPEVTQRNSLEAEQAGPRRSTSLRQNRGEVEPPPEEENAAVAGLLRTIQRPLSTIGRIFSDTDTNASSHPVVTPQPGSTPRSTPQPPRRSSDYPGNAAPASEKEMLRKSTDEERYRQRLSAEESAARQASAEVEEAKRIQRQEHKVVVETLAGMFPQLDRDVIDDVVRMKEGRLVPHSPIAEMKANVDG</sequence>
<feature type="region of interest" description="Disordered" evidence="1">
    <location>
        <begin position="99"/>
        <end position="155"/>
    </location>
</feature>
<feature type="compositionally biased region" description="Low complexity" evidence="1">
    <location>
        <begin position="284"/>
        <end position="295"/>
    </location>
</feature>
<accession>A0A2T2N8C9</accession>
<feature type="compositionally biased region" description="Polar residues" evidence="1">
    <location>
        <begin position="357"/>
        <end position="378"/>
    </location>
</feature>
<dbReference type="Gene3D" id="1.20.1050.80">
    <property type="entry name" value="VPS9 domain"/>
    <property type="match status" value="1"/>
</dbReference>
<evidence type="ECO:0000313" key="4">
    <source>
        <dbReference type="Proteomes" id="UP000240883"/>
    </source>
</evidence>
<dbReference type="InterPro" id="IPR041545">
    <property type="entry name" value="DUF5601"/>
</dbReference>
<dbReference type="Pfam" id="PF18151">
    <property type="entry name" value="DUF5601"/>
    <property type="match status" value="1"/>
</dbReference>
<feature type="compositionally biased region" description="Polar residues" evidence="1">
    <location>
        <begin position="897"/>
        <end position="906"/>
    </location>
</feature>
<keyword evidence="4" id="KW-1185">Reference proteome</keyword>
<feature type="compositionally biased region" description="Basic and acidic residues" evidence="1">
    <location>
        <begin position="937"/>
        <end position="961"/>
    </location>
</feature>
<proteinExistence type="predicted"/>
<dbReference type="STRING" id="1448308.A0A2T2N8C9"/>
<feature type="compositionally biased region" description="Basic and acidic residues" evidence="1">
    <location>
        <begin position="198"/>
        <end position="210"/>
    </location>
</feature>
<dbReference type="InterPro" id="IPR009060">
    <property type="entry name" value="UBA-like_sf"/>
</dbReference>
<reference evidence="3 4" key="1">
    <citation type="journal article" date="2018" name="Front. Microbiol.">
        <title>Genome-Wide Analysis of Corynespora cassiicola Leaf Fall Disease Putative Effectors.</title>
        <authorList>
            <person name="Lopez D."/>
            <person name="Ribeiro S."/>
            <person name="Label P."/>
            <person name="Fumanal B."/>
            <person name="Venisse J.S."/>
            <person name="Kohler A."/>
            <person name="de Oliveira R.R."/>
            <person name="Labutti K."/>
            <person name="Lipzen A."/>
            <person name="Lail K."/>
            <person name="Bauer D."/>
            <person name="Ohm R.A."/>
            <person name="Barry K.W."/>
            <person name="Spatafora J."/>
            <person name="Grigoriev I.V."/>
            <person name="Martin F.M."/>
            <person name="Pujade-Renaud V."/>
        </authorList>
    </citation>
    <scope>NUCLEOTIDE SEQUENCE [LARGE SCALE GENOMIC DNA]</scope>
    <source>
        <strain evidence="3 4">Philippines</strain>
    </source>
</reference>
<feature type="region of interest" description="Disordered" evidence="1">
    <location>
        <begin position="445"/>
        <end position="496"/>
    </location>
</feature>
<dbReference type="Gene3D" id="1.10.8.10">
    <property type="entry name" value="DNA helicase RuvA subunit, C-terminal domain"/>
    <property type="match status" value="1"/>
</dbReference>
<dbReference type="OrthoDB" id="300289at2759"/>
<evidence type="ECO:0000256" key="1">
    <source>
        <dbReference type="SAM" id="MobiDB-lite"/>
    </source>
</evidence>
<dbReference type="SMART" id="SM00167">
    <property type="entry name" value="VPS9"/>
    <property type="match status" value="1"/>
</dbReference>
<feature type="region of interest" description="Disordered" evidence="1">
    <location>
        <begin position="178"/>
        <end position="420"/>
    </location>
</feature>
<dbReference type="PROSITE" id="PS51205">
    <property type="entry name" value="VPS9"/>
    <property type="match status" value="1"/>
</dbReference>
<dbReference type="AlphaFoldDB" id="A0A2T2N8C9"/>
<evidence type="ECO:0000259" key="2">
    <source>
        <dbReference type="PROSITE" id="PS51205"/>
    </source>
</evidence>
<evidence type="ECO:0000313" key="3">
    <source>
        <dbReference type="EMBL" id="PSN61684.1"/>
    </source>
</evidence>
<dbReference type="PANTHER" id="PTHR23101">
    <property type="entry name" value="RAB GDP/GTP EXCHANGE FACTOR"/>
    <property type="match status" value="1"/>
</dbReference>
<dbReference type="Pfam" id="PF02204">
    <property type="entry name" value="VPS9"/>
    <property type="match status" value="1"/>
</dbReference>
<dbReference type="GO" id="GO:0005085">
    <property type="term" value="F:guanyl-nucleotide exchange factor activity"/>
    <property type="evidence" value="ECO:0007669"/>
    <property type="project" value="InterPro"/>
</dbReference>
<feature type="compositionally biased region" description="Polar residues" evidence="1">
    <location>
        <begin position="832"/>
        <end position="847"/>
    </location>
</feature>
<gene>
    <name evidence="3" type="ORF">BS50DRAFT_651058</name>
</gene>
<dbReference type="InterPro" id="IPR003123">
    <property type="entry name" value="VPS9"/>
</dbReference>
<name>A0A2T2N8C9_CORCC</name>
<dbReference type="GO" id="GO:0031267">
    <property type="term" value="F:small GTPase binding"/>
    <property type="evidence" value="ECO:0007669"/>
    <property type="project" value="TreeGrafter"/>
</dbReference>
<dbReference type="GO" id="GO:0005829">
    <property type="term" value="C:cytosol"/>
    <property type="evidence" value="ECO:0007669"/>
    <property type="project" value="TreeGrafter"/>
</dbReference>
<dbReference type="SUPFAM" id="SSF109993">
    <property type="entry name" value="VPS9 domain"/>
    <property type="match status" value="1"/>
</dbReference>
<feature type="region of interest" description="Disordered" evidence="1">
    <location>
        <begin position="601"/>
        <end position="634"/>
    </location>
</feature>
<dbReference type="Proteomes" id="UP000240883">
    <property type="component" value="Unassembled WGS sequence"/>
</dbReference>
<feature type="compositionally biased region" description="Polar residues" evidence="1">
    <location>
        <begin position="314"/>
        <end position="325"/>
    </location>
</feature>
<feature type="compositionally biased region" description="Polar residues" evidence="1">
    <location>
        <begin position="475"/>
        <end position="491"/>
    </location>
</feature>
<dbReference type="PANTHER" id="PTHR23101:SF25">
    <property type="entry name" value="GTPASE-ACTIVATING PROTEIN AND VPS9 DOMAIN-CONTAINING PROTEIN 1"/>
    <property type="match status" value="1"/>
</dbReference>
<feature type="compositionally biased region" description="Basic and acidic residues" evidence="1">
    <location>
        <begin position="266"/>
        <end position="278"/>
    </location>
</feature>
<organism evidence="3 4">
    <name type="scientific">Corynespora cassiicola Philippines</name>
    <dbReference type="NCBI Taxonomy" id="1448308"/>
    <lineage>
        <taxon>Eukaryota</taxon>
        <taxon>Fungi</taxon>
        <taxon>Dikarya</taxon>
        <taxon>Ascomycota</taxon>
        <taxon>Pezizomycotina</taxon>
        <taxon>Dothideomycetes</taxon>
        <taxon>Pleosporomycetidae</taxon>
        <taxon>Pleosporales</taxon>
        <taxon>Corynesporascaceae</taxon>
        <taxon>Corynespora</taxon>
    </lineage>
</organism>
<protein>
    <recommendedName>
        <fullName evidence="2">VPS9 domain-containing protein</fullName>
    </recommendedName>
</protein>
<dbReference type="GO" id="GO:0030139">
    <property type="term" value="C:endocytic vesicle"/>
    <property type="evidence" value="ECO:0007669"/>
    <property type="project" value="TreeGrafter"/>
</dbReference>
<feature type="region of interest" description="Disordered" evidence="1">
    <location>
        <begin position="791"/>
        <end position="873"/>
    </location>
</feature>